<keyword evidence="1" id="KW-1133">Transmembrane helix</keyword>
<protein>
    <submittedName>
        <fullName evidence="2">Uncharacterized protein</fullName>
    </submittedName>
</protein>
<organism evidence="2 3">
    <name type="scientific">Lepidopterella palustris CBS 459.81</name>
    <dbReference type="NCBI Taxonomy" id="1314670"/>
    <lineage>
        <taxon>Eukaryota</taxon>
        <taxon>Fungi</taxon>
        <taxon>Dikarya</taxon>
        <taxon>Ascomycota</taxon>
        <taxon>Pezizomycotina</taxon>
        <taxon>Dothideomycetes</taxon>
        <taxon>Pleosporomycetidae</taxon>
        <taxon>Mytilinidiales</taxon>
        <taxon>Argynnaceae</taxon>
        <taxon>Lepidopterella</taxon>
    </lineage>
</organism>
<accession>A0A8E2EJ81</accession>
<keyword evidence="1" id="KW-0472">Membrane</keyword>
<reference evidence="2 3" key="1">
    <citation type="journal article" date="2016" name="Nat. Commun.">
        <title>Ectomycorrhizal ecology is imprinted in the genome of the dominant symbiotic fungus Cenococcum geophilum.</title>
        <authorList>
            <consortium name="DOE Joint Genome Institute"/>
            <person name="Peter M."/>
            <person name="Kohler A."/>
            <person name="Ohm R.A."/>
            <person name="Kuo A."/>
            <person name="Krutzmann J."/>
            <person name="Morin E."/>
            <person name="Arend M."/>
            <person name="Barry K.W."/>
            <person name="Binder M."/>
            <person name="Choi C."/>
            <person name="Clum A."/>
            <person name="Copeland A."/>
            <person name="Grisel N."/>
            <person name="Haridas S."/>
            <person name="Kipfer T."/>
            <person name="LaButti K."/>
            <person name="Lindquist E."/>
            <person name="Lipzen A."/>
            <person name="Maire R."/>
            <person name="Meier B."/>
            <person name="Mihaltcheva S."/>
            <person name="Molinier V."/>
            <person name="Murat C."/>
            <person name="Poggeler S."/>
            <person name="Quandt C.A."/>
            <person name="Sperisen C."/>
            <person name="Tritt A."/>
            <person name="Tisserant E."/>
            <person name="Crous P.W."/>
            <person name="Henrissat B."/>
            <person name="Nehls U."/>
            <person name="Egli S."/>
            <person name="Spatafora J.W."/>
            <person name="Grigoriev I.V."/>
            <person name="Martin F.M."/>
        </authorList>
    </citation>
    <scope>NUCLEOTIDE SEQUENCE [LARGE SCALE GENOMIC DNA]</scope>
    <source>
        <strain evidence="2 3">CBS 459.81</strain>
    </source>
</reference>
<keyword evidence="3" id="KW-1185">Reference proteome</keyword>
<gene>
    <name evidence="2" type="ORF">K432DRAFT_77535</name>
</gene>
<dbReference type="AlphaFoldDB" id="A0A8E2EJ81"/>
<dbReference type="EMBL" id="KV744826">
    <property type="protein sequence ID" value="OCK85000.1"/>
    <property type="molecule type" value="Genomic_DNA"/>
</dbReference>
<proteinExistence type="predicted"/>
<name>A0A8E2EJ81_9PEZI</name>
<sequence>MWPYMSTQEPGSIPLPRRRKWVHGDFPAERAACYAACAIGPLCAGVGYILCRGRKPARMNVYRTVRLRLAMSEARSQMHVLLRIAGLFWLVGLRNLALRRKRQGLLSAKKLIWELV</sequence>
<evidence type="ECO:0000256" key="1">
    <source>
        <dbReference type="SAM" id="Phobius"/>
    </source>
</evidence>
<evidence type="ECO:0000313" key="3">
    <source>
        <dbReference type="Proteomes" id="UP000250266"/>
    </source>
</evidence>
<evidence type="ECO:0000313" key="2">
    <source>
        <dbReference type="EMBL" id="OCK85000.1"/>
    </source>
</evidence>
<keyword evidence="1" id="KW-0812">Transmembrane</keyword>
<feature type="transmembrane region" description="Helical" evidence="1">
    <location>
        <begin position="31"/>
        <end position="51"/>
    </location>
</feature>
<dbReference type="Proteomes" id="UP000250266">
    <property type="component" value="Unassembled WGS sequence"/>
</dbReference>